<dbReference type="Gene3D" id="3.30.70.370">
    <property type="match status" value="1"/>
</dbReference>
<evidence type="ECO:0000313" key="11">
    <source>
        <dbReference type="EMBL" id="MBD2694171.1"/>
    </source>
</evidence>
<name>A0ABR8JAQ7_9NOST</name>
<evidence type="ECO:0000259" key="9">
    <source>
        <dbReference type="SMART" id="SM00479"/>
    </source>
</evidence>
<dbReference type="CDD" id="cd08639">
    <property type="entry name" value="DNA_pol_A_Aquificae_like"/>
    <property type="match status" value="1"/>
</dbReference>
<comment type="catalytic activity">
    <reaction evidence="7">
        <text>DNA(n) + a 2'-deoxyribonucleoside 5'-triphosphate = DNA(n+1) + diphosphate</text>
        <dbReference type="Rhea" id="RHEA:22508"/>
        <dbReference type="Rhea" id="RHEA-COMP:17339"/>
        <dbReference type="Rhea" id="RHEA-COMP:17340"/>
        <dbReference type="ChEBI" id="CHEBI:33019"/>
        <dbReference type="ChEBI" id="CHEBI:61560"/>
        <dbReference type="ChEBI" id="CHEBI:173112"/>
        <dbReference type="EC" id="2.7.7.7"/>
    </reaction>
</comment>
<evidence type="ECO:0000256" key="2">
    <source>
        <dbReference type="ARBA" id="ARBA00012417"/>
    </source>
</evidence>
<dbReference type="InterPro" id="IPR012337">
    <property type="entry name" value="RNaseH-like_sf"/>
</dbReference>
<dbReference type="InterPro" id="IPR043502">
    <property type="entry name" value="DNA/RNA_pol_sf"/>
</dbReference>
<keyword evidence="11" id="KW-0540">Nuclease</keyword>
<dbReference type="EMBL" id="JACJTQ010000040">
    <property type="protein sequence ID" value="MBD2694171.1"/>
    <property type="molecule type" value="Genomic_DNA"/>
</dbReference>
<comment type="similarity">
    <text evidence="1">Belongs to the DNA polymerase type-A family.</text>
</comment>
<keyword evidence="5" id="KW-0548">Nucleotidyltransferase</keyword>
<evidence type="ECO:0000256" key="3">
    <source>
        <dbReference type="ARBA" id="ARBA00020311"/>
    </source>
</evidence>
<dbReference type="SUPFAM" id="SSF56672">
    <property type="entry name" value="DNA/RNA polymerases"/>
    <property type="match status" value="1"/>
</dbReference>
<dbReference type="SUPFAM" id="SSF53098">
    <property type="entry name" value="Ribonuclease H-like"/>
    <property type="match status" value="1"/>
</dbReference>
<dbReference type="InterPro" id="IPR002562">
    <property type="entry name" value="3'-5'_exonuclease_dom"/>
</dbReference>
<keyword evidence="11" id="KW-0378">Hydrolase</keyword>
<dbReference type="PROSITE" id="PS00447">
    <property type="entry name" value="DNA_POLYMERASE_A"/>
    <property type="match status" value="1"/>
</dbReference>
<dbReference type="GO" id="GO:0004527">
    <property type="term" value="F:exonuclease activity"/>
    <property type="evidence" value="ECO:0007669"/>
    <property type="project" value="UniProtKB-KW"/>
</dbReference>
<proteinExistence type="inferred from homology"/>
<organism evidence="11 12">
    <name type="scientific">Anabaena catenula FACHB-362</name>
    <dbReference type="NCBI Taxonomy" id="2692877"/>
    <lineage>
        <taxon>Bacteria</taxon>
        <taxon>Bacillati</taxon>
        <taxon>Cyanobacteriota</taxon>
        <taxon>Cyanophyceae</taxon>
        <taxon>Nostocales</taxon>
        <taxon>Nostocaceae</taxon>
        <taxon>Anabaena</taxon>
    </lineage>
</organism>
<keyword evidence="12" id="KW-1185">Reference proteome</keyword>
<dbReference type="InterPro" id="IPR036397">
    <property type="entry name" value="RNaseH_sf"/>
</dbReference>
<evidence type="ECO:0000256" key="1">
    <source>
        <dbReference type="ARBA" id="ARBA00007705"/>
    </source>
</evidence>
<evidence type="ECO:0000259" key="8">
    <source>
        <dbReference type="SMART" id="SM00474"/>
    </source>
</evidence>
<evidence type="ECO:0000256" key="7">
    <source>
        <dbReference type="ARBA" id="ARBA00049244"/>
    </source>
</evidence>
<dbReference type="EC" id="2.7.7.7" evidence="2"/>
<dbReference type="InterPro" id="IPR002298">
    <property type="entry name" value="DNA_polymerase_A"/>
</dbReference>
<dbReference type="Pfam" id="PF00476">
    <property type="entry name" value="DNA_pol_A"/>
    <property type="match status" value="1"/>
</dbReference>
<evidence type="ECO:0000256" key="4">
    <source>
        <dbReference type="ARBA" id="ARBA00022679"/>
    </source>
</evidence>
<comment type="caution">
    <text evidence="11">The sequence shown here is derived from an EMBL/GenBank/DDBJ whole genome shotgun (WGS) entry which is preliminary data.</text>
</comment>
<dbReference type="InterPro" id="IPR019760">
    <property type="entry name" value="DNA-dir_DNA_pol_A_CS"/>
</dbReference>
<dbReference type="Gene3D" id="3.30.420.10">
    <property type="entry name" value="Ribonuclease H-like superfamily/Ribonuclease H"/>
    <property type="match status" value="1"/>
</dbReference>
<keyword evidence="11" id="KW-0269">Exonuclease</keyword>
<reference evidence="11 12" key="1">
    <citation type="journal article" date="2020" name="ISME J.">
        <title>Comparative genomics reveals insights into cyanobacterial evolution and habitat adaptation.</title>
        <authorList>
            <person name="Chen M.Y."/>
            <person name="Teng W.K."/>
            <person name="Zhao L."/>
            <person name="Hu C.X."/>
            <person name="Zhou Y.K."/>
            <person name="Han B.P."/>
            <person name="Song L.R."/>
            <person name="Shu W.S."/>
        </authorList>
    </citation>
    <scope>NUCLEOTIDE SEQUENCE [LARGE SCALE GENOMIC DNA]</scope>
    <source>
        <strain evidence="11 12">FACHB-362</strain>
    </source>
</reference>
<evidence type="ECO:0000256" key="6">
    <source>
        <dbReference type="ARBA" id="ARBA00022932"/>
    </source>
</evidence>
<dbReference type="RefSeq" id="WP_190908355.1">
    <property type="nucleotide sequence ID" value="NZ_JACJTQ010000040.1"/>
</dbReference>
<dbReference type="PRINTS" id="PR00868">
    <property type="entry name" value="DNAPOLI"/>
</dbReference>
<sequence>MNYSPKSPEYPNYTVVKDIPTLKSVIKPLFKAKVLALDCETTGLDPLTDTIRLIQIAAPNYPVVIIDLPAIYKRNNVEHNTGEKRTKISRLLLNKLFCNSALKIAHNAKFEWQFLNQAGLQIAGRFFDIQLAYQVLNAGIKTSASLENVTRKLLRIQIDKTLQTSNWNQPLTPEQLQYAALDAAILLDIYPILVKKLKQAKLLKIAQLEFHCMPVVAQMELNGMLFDLSQWYKLGAKLETDKVHALQQLKQLRLVGKSQLSLLPELTDTVNPNSSQQVLAAFQAMGIPVQSTNQKDLVPLVAQYPIIKALLDYRHLAKITATFTDSLPKHIHPKTGRIHPNYYQLGARSGRFSCRHPPLQTIPRHAAARNCFIAAPGYQILAADYSQIELRIVARLSGDAKMRQAYRQGADLHKLTAALVTGKRIMEVSEEDRRLAKAINFGLIYGMGAAKLRIYAETKYGVTMTLDEAKAFRSRFFDAYSGVTKWHETIKQAYLRGIKESRTLAGRRRRWADKPRLAEMLNHPVQGLNADINKLAMVKLIKPLTRTNAKLICVVHDEIVLECPENEVERVSKMLHRCMVAAALKFLNPVPVVVDITVGDSW</sequence>
<dbReference type="PANTHER" id="PTHR10133:SF62">
    <property type="entry name" value="DNA POLYMERASE THETA"/>
    <property type="match status" value="1"/>
</dbReference>
<gene>
    <name evidence="11" type="ORF">H6G68_20855</name>
</gene>
<evidence type="ECO:0000259" key="10">
    <source>
        <dbReference type="SMART" id="SM00482"/>
    </source>
</evidence>
<dbReference type="SMART" id="SM00482">
    <property type="entry name" value="POLAc"/>
    <property type="match status" value="1"/>
</dbReference>
<dbReference type="Gene3D" id="1.20.1060.10">
    <property type="entry name" value="Taq DNA Polymerase, Chain T, domain 4"/>
    <property type="match status" value="1"/>
</dbReference>
<dbReference type="InterPro" id="IPR001098">
    <property type="entry name" value="DNA-dir_DNA_pol_A_palm_dom"/>
</dbReference>
<protein>
    <recommendedName>
        <fullName evidence="3">DNA polymerase I</fullName>
        <ecNumber evidence="2">2.7.7.7</ecNumber>
    </recommendedName>
</protein>
<accession>A0ABR8JAQ7</accession>
<feature type="domain" description="Exonuclease" evidence="9">
    <location>
        <begin position="33"/>
        <end position="199"/>
    </location>
</feature>
<dbReference type="Gene3D" id="1.10.150.20">
    <property type="entry name" value="5' to 3' exonuclease, C-terminal subdomain"/>
    <property type="match status" value="1"/>
</dbReference>
<dbReference type="SMART" id="SM00479">
    <property type="entry name" value="EXOIII"/>
    <property type="match status" value="1"/>
</dbReference>
<dbReference type="Proteomes" id="UP000660381">
    <property type="component" value="Unassembled WGS sequence"/>
</dbReference>
<dbReference type="NCBIfam" id="NF011539">
    <property type="entry name" value="PRK14975.1-3"/>
    <property type="match status" value="1"/>
</dbReference>
<feature type="domain" description="3'-5' exonuclease" evidence="8">
    <location>
        <begin position="13"/>
        <end position="198"/>
    </location>
</feature>
<keyword evidence="4" id="KW-0808">Transferase</keyword>
<dbReference type="InterPro" id="IPR013520">
    <property type="entry name" value="Ribonucl_H"/>
</dbReference>
<dbReference type="PANTHER" id="PTHR10133">
    <property type="entry name" value="DNA POLYMERASE I"/>
    <property type="match status" value="1"/>
</dbReference>
<evidence type="ECO:0000313" key="12">
    <source>
        <dbReference type="Proteomes" id="UP000660381"/>
    </source>
</evidence>
<feature type="domain" description="DNA-directed DNA polymerase family A palm" evidence="10">
    <location>
        <begin position="365"/>
        <end position="567"/>
    </location>
</feature>
<evidence type="ECO:0000256" key="5">
    <source>
        <dbReference type="ARBA" id="ARBA00022695"/>
    </source>
</evidence>
<dbReference type="SMART" id="SM00474">
    <property type="entry name" value="35EXOc"/>
    <property type="match status" value="1"/>
</dbReference>
<dbReference type="Pfam" id="PF01612">
    <property type="entry name" value="DNA_pol_A_exo1"/>
    <property type="match status" value="1"/>
</dbReference>
<keyword evidence="6" id="KW-0239">DNA-directed DNA polymerase</keyword>